<evidence type="ECO:0000256" key="4">
    <source>
        <dbReference type="ARBA" id="ARBA00022692"/>
    </source>
</evidence>
<dbReference type="InterPro" id="IPR048631">
    <property type="entry name" value="SecD_1st"/>
</dbReference>
<keyword evidence="15" id="KW-1185">Reference proteome</keyword>
<reference evidence="14 15" key="1">
    <citation type="journal article" date="2019" name="Int. J. Syst. Evol. Microbiol.">
        <title>The Global Catalogue of Microorganisms (GCM) 10K type strain sequencing project: providing services to taxonomists for standard genome sequencing and annotation.</title>
        <authorList>
            <consortium name="The Broad Institute Genomics Platform"/>
            <consortium name="The Broad Institute Genome Sequencing Center for Infectious Disease"/>
            <person name="Wu L."/>
            <person name="Ma J."/>
        </authorList>
    </citation>
    <scope>NUCLEOTIDE SEQUENCE [LARGE SCALE GENOMIC DNA]</scope>
    <source>
        <strain evidence="14 15">JCM 16014</strain>
    </source>
</reference>
<comment type="caution">
    <text evidence="14">The sequence shown here is derived from an EMBL/GenBank/DDBJ whole genome shotgun (WGS) entry which is preliminary data.</text>
</comment>
<keyword evidence="6 9" id="KW-1133">Transmembrane helix</keyword>
<feature type="transmembrane region" description="Helical" evidence="9">
    <location>
        <begin position="484"/>
        <end position="509"/>
    </location>
</feature>
<evidence type="ECO:0000259" key="12">
    <source>
        <dbReference type="Pfam" id="PF21760"/>
    </source>
</evidence>
<dbReference type="Pfam" id="PF02355">
    <property type="entry name" value="SecD_SecF_C"/>
    <property type="match status" value="1"/>
</dbReference>
<evidence type="ECO:0000256" key="10">
    <source>
        <dbReference type="SAM" id="MobiDB-lite"/>
    </source>
</evidence>
<dbReference type="EMBL" id="BAAAQN010000055">
    <property type="protein sequence ID" value="GAA2052927.1"/>
    <property type="molecule type" value="Genomic_DNA"/>
</dbReference>
<sequence length="638" mass="64612">MLAAVIMVLVGTMIGTGHRAPQLGIDLAGGTTMTMTAKGGTPSAADMDTALQIMRNRVNGQGVSEAEVTKQGSKAIQVDVPGKNSSEMLKQLGQTAKLYFRIVVPNPTAYGVAERTTPAPVAATPTSPSSSPSGSATPSGSASPSGTATGTASPSGSATPAAGSSTGAKATTPTSGATSSQHRVADSGLKAADEAPSSNPTGSSSAPATPSGTATASAGSSGSAASTAPASGATTPAATPAAPSSSGPPDVTPDGTPKEAQPSADVLALYSTIDCLHPPSDLGSLFGPEKFAVGCDFTRHIPYLLAPADVDGKDLSGASANAEQAGGANAILTGAWEVDLSFNGKGAKDFGAVTTLLYQNQGSFAVDLDGTVYSAATVQTPITDGNARITGTFTQSEAENLANVLKYGSLPITFEQGDVSQISASLAGNQLTAGLIAGAIGMALVILYLVVYYRGLAVVAVASLVISGVLTYALATLLGPAMGFRLSLAGVAGLVVAIGITADSFVIYFERLRDEVREGRSLRTAVDHGWTRARRTIISSDFVSFLAAFVLYEVSVGTVKGFAFTLGLTTLLDIIVVFMFTKPVVTLLARRKFFADGHPWSGLDPNRLGVKKSPGLRQSIVDRRAAARRQGSAEGMEA</sequence>
<keyword evidence="5 9" id="KW-0653">Protein transport</keyword>
<dbReference type="Pfam" id="PF07549">
    <property type="entry name" value="Sec_GG"/>
    <property type="match status" value="1"/>
</dbReference>
<feature type="region of interest" description="Disordered" evidence="10">
    <location>
        <begin position="116"/>
        <end position="261"/>
    </location>
</feature>
<evidence type="ECO:0000259" key="11">
    <source>
        <dbReference type="Pfam" id="PF02355"/>
    </source>
</evidence>
<feature type="transmembrane region" description="Helical" evidence="9">
    <location>
        <begin position="458"/>
        <end position="478"/>
    </location>
</feature>
<dbReference type="InterPro" id="IPR022646">
    <property type="entry name" value="SecD/SecF_CS"/>
</dbReference>
<evidence type="ECO:0000256" key="2">
    <source>
        <dbReference type="ARBA" id="ARBA00022448"/>
    </source>
</evidence>
<evidence type="ECO:0000256" key="9">
    <source>
        <dbReference type="HAMAP-Rule" id="MF_01463"/>
    </source>
</evidence>
<dbReference type="InterPro" id="IPR054384">
    <property type="entry name" value="SecDF_P1_head"/>
</dbReference>
<name>A0ABN2V5Y6_9ACTN</name>
<gene>
    <name evidence="9" type="primary">secD</name>
    <name evidence="14" type="ORF">GCM10009839_70770</name>
</gene>
<keyword evidence="8 9" id="KW-0472">Membrane</keyword>
<evidence type="ECO:0000259" key="13">
    <source>
        <dbReference type="Pfam" id="PF22599"/>
    </source>
</evidence>
<organism evidence="14 15">
    <name type="scientific">Catenulispora yoronensis</name>
    <dbReference type="NCBI Taxonomy" id="450799"/>
    <lineage>
        <taxon>Bacteria</taxon>
        <taxon>Bacillati</taxon>
        <taxon>Actinomycetota</taxon>
        <taxon>Actinomycetes</taxon>
        <taxon>Catenulisporales</taxon>
        <taxon>Catenulisporaceae</taxon>
        <taxon>Catenulispora</taxon>
    </lineage>
</organism>
<evidence type="ECO:0000313" key="14">
    <source>
        <dbReference type="EMBL" id="GAA2052927.1"/>
    </source>
</evidence>
<dbReference type="SUPFAM" id="SSF82866">
    <property type="entry name" value="Multidrug efflux transporter AcrB transmembrane domain"/>
    <property type="match status" value="1"/>
</dbReference>
<dbReference type="PANTHER" id="PTHR30081:SF1">
    <property type="entry name" value="PROTEIN TRANSLOCASE SUBUNIT SECD"/>
    <property type="match status" value="1"/>
</dbReference>
<protein>
    <recommendedName>
        <fullName evidence="9">Protein translocase subunit SecD</fullName>
    </recommendedName>
</protein>
<comment type="caution">
    <text evidence="9">Lacks conserved residue(s) required for the propagation of feature annotation.</text>
</comment>
<keyword evidence="2 9" id="KW-0813">Transport</keyword>
<keyword evidence="7 9" id="KW-0811">Translocation</keyword>
<feature type="domain" description="Protein export membrane protein SecD/SecF C-terminal" evidence="11">
    <location>
        <begin position="414"/>
        <end position="589"/>
    </location>
</feature>
<evidence type="ECO:0000313" key="15">
    <source>
        <dbReference type="Proteomes" id="UP001500751"/>
    </source>
</evidence>
<dbReference type="NCBIfam" id="TIGR00916">
    <property type="entry name" value="2A0604s01"/>
    <property type="match status" value="1"/>
</dbReference>
<feature type="domain" description="SecDF P1 head subdomain" evidence="13">
    <location>
        <begin position="302"/>
        <end position="412"/>
    </location>
</feature>
<dbReference type="InterPro" id="IPR055344">
    <property type="entry name" value="SecD_SecF_C_bact"/>
</dbReference>
<dbReference type="InterPro" id="IPR048634">
    <property type="entry name" value="SecD_SecF_C"/>
</dbReference>
<keyword evidence="4 9" id="KW-0812">Transmembrane</keyword>
<feature type="compositionally biased region" description="Low complexity" evidence="10">
    <location>
        <begin position="116"/>
        <end position="180"/>
    </location>
</feature>
<dbReference type="PANTHER" id="PTHR30081">
    <property type="entry name" value="PROTEIN-EXPORT MEMBRANE PROTEIN SEC"/>
    <property type="match status" value="1"/>
</dbReference>
<dbReference type="InterPro" id="IPR022813">
    <property type="entry name" value="SecD/SecF_arch_bac"/>
</dbReference>
<comment type="similarity">
    <text evidence="9">Belongs to the SecD/SecF family. SecD subfamily.</text>
</comment>
<accession>A0ABN2V5Y6</accession>
<evidence type="ECO:0000256" key="3">
    <source>
        <dbReference type="ARBA" id="ARBA00022475"/>
    </source>
</evidence>
<dbReference type="Gene3D" id="3.30.70.3220">
    <property type="match status" value="1"/>
</dbReference>
<feature type="domain" description="Protein translocase subunit SecDF P1" evidence="12">
    <location>
        <begin position="47"/>
        <end position="103"/>
    </location>
</feature>
<feature type="transmembrane region" description="Helical" evidence="9">
    <location>
        <begin position="561"/>
        <end position="581"/>
    </location>
</feature>
<evidence type="ECO:0000256" key="7">
    <source>
        <dbReference type="ARBA" id="ARBA00023010"/>
    </source>
</evidence>
<evidence type="ECO:0000256" key="5">
    <source>
        <dbReference type="ARBA" id="ARBA00022927"/>
    </source>
</evidence>
<dbReference type="Gene3D" id="1.20.1640.10">
    <property type="entry name" value="Multidrug efflux transporter AcrB transmembrane domain"/>
    <property type="match status" value="1"/>
</dbReference>
<keyword evidence="3 9" id="KW-1003">Cell membrane</keyword>
<evidence type="ECO:0000256" key="6">
    <source>
        <dbReference type="ARBA" id="ARBA00022989"/>
    </source>
</evidence>
<comment type="subcellular location">
    <subcellularLocation>
        <location evidence="1 9">Cell membrane</location>
        <topology evidence="1 9">Multi-pass membrane protein</topology>
    </subcellularLocation>
</comment>
<dbReference type="Proteomes" id="UP001500751">
    <property type="component" value="Unassembled WGS sequence"/>
</dbReference>
<dbReference type="Gene3D" id="3.30.1360.200">
    <property type="match status" value="1"/>
</dbReference>
<dbReference type="Pfam" id="PF22599">
    <property type="entry name" value="SecDF_P1_head"/>
    <property type="match status" value="1"/>
</dbReference>
<dbReference type="InterPro" id="IPR005791">
    <property type="entry name" value="SecD"/>
</dbReference>
<comment type="function">
    <text evidence="9">Part of the Sec protein translocase complex. Interacts with the SecYEG preprotein conducting channel. SecDF uses the proton motive force (PMF) to complete protein translocation after the ATP-dependent function of SecA.</text>
</comment>
<comment type="subunit">
    <text evidence="9">Forms a complex with SecF. Part of the essential Sec protein translocation apparatus which comprises SecA, SecYEG and auxiliary proteins SecDF. Other proteins may also be involved.</text>
</comment>
<dbReference type="HAMAP" id="MF_01463_B">
    <property type="entry name" value="SecD_B"/>
    <property type="match status" value="1"/>
</dbReference>
<feature type="transmembrane region" description="Helical" evidence="9">
    <location>
        <begin position="537"/>
        <end position="555"/>
    </location>
</feature>
<dbReference type="NCBIfam" id="TIGR01129">
    <property type="entry name" value="secD"/>
    <property type="match status" value="1"/>
</dbReference>
<feature type="compositionally biased region" description="Low complexity" evidence="10">
    <location>
        <begin position="195"/>
        <end position="249"/>
    </location>
</feature>
<dbReference type="Pfam" id="PF21760">
    <property type="entry name" value="SecD_1st"/>
    <property type="match status" value="1"/>
</dbReference>
<proteinExistence type="inferred from homology"/>
<evidence type="ECO:0000256" key="8">
    <source>
        <dbReference type="ARBA" id="ARBA00023136"/>
    </source>
</evidence>
<evidence type="ECO:0000256" key="1">
    <source>
        <dbReference type="ARBA" id="ARBA00004651"/>
    </source>
</evidence>
<feature type="transmembrane region" description="Helical" evidence="9">
    <location>
        <begin position="431"/>
        <end position="451"/>
    </location>
</feature>